<evidence type="ECO:0000256" key="5">
    <source>
        <dbReference type="ARBA" id="ARBA00022833"/>
    </source>
</evidence>
<evidence type="ECO:0000256" key="3">
    <source>
        <dbReference type="ARBA" id="ARBA00022723"/>
    </source>
</evidence>
<organism evidence="10 11">
    <name type="scientific">Neorhodopirellula lusitana</name>
    <dbReference type="NCBI Taxonomy" id="445327"/>
    <lineage>
        <taxon>Bacteria</taxon>
        <taxon>Pseudomonadati</taxon>
        <taxon>Planctomycetota</taxon>
        <taxon>Planctomycetia</taxon>
        <taxon>Pirellulales</taxon>
        <taxon>Pirellulaceae</taxon>
        <taxon>Neorhodopirellula</taxon>
    </lineage>
</organism>
<comment type="caution">
    <text evidence="10">The sequence shown here is derived from an EMBL/GenBank/DDBJ whole genome shotgun (WGS) entry which is preliminary data.</text>
</comment>
<keyword evidence="5 7" id="KW-0862">Zinc</keyword>
<accession>A0ABY1Q0K4</accession>
<name>A0ABY1Q0K4_9BACT</name>
<evidence type="ECO:0000256" key="1">
    <source>
        <dbReference type="ARBA" id="ARBA00006040"/>
    </source>
</evidence>
<dbReference type="InterPro" id="IPR024079">
    <property type="entry name" value="MetalloPept_cat_dom_sf"/>
</dbReference>
<evidence type="ECO:0000256" key="4">
    <source>
        <dbReference type="ARBA" id="ARBA00022801"/>
    </source>
</evidence>
<keyword evidence="11" id="KW-1185">Reference proteome</keyword>
<comment type="similarity">
    <text evidence="1 7">Belongs to the peptidase M3 family.</text>
</comment>
<evidence type="ECO:0000256" key="2">
    <source>
        <dbReference type="ARBA" id="ARBA00022670"/>
    </source>
</evidence>
<dbReference type="InterPro" id="IPR034005">
    <property type="entry name" value="M3A_DCP"/>
</dbReference>
<comment type="cofactor">
    <cofactor evidence="7">
        <name>Zn(2+)</name>
        <dbReference type="ChEBI" id="CHEBI:29105"/>
    </cofactor>
    <text evidence="7">Binds 1 zinc ion.</text>
</comment>
<keyword evidence="3 7" id="KW-0479">Metal-binding</keyword>
<feature type="region of interest" description="Disordered" evidence="8">
    <location>
        <begin position="72"/>
        <end position="105"/>
    </location>
</feature>
<dbReference type="Proteomes" id="UP001158067">
    <property type="component" value="Unassembled WGS sequence"/>
</dbReference>
<dbReference type="Gene3D" id="3.40.390.10">
    <property type="entry name" value="Collagenase (Catalytic Domain)"/>
    <property type="match status" value="1"/>
</dbReference>
<dbReference type="SUPFAM" id="SSF55486">
    <property type="entry name" value="Metalloproteases ('zincins'), catalytic domain"/>
    <property type="match status" value="1"/>
</dbReference>
<keyword evidence="6 7" id="KW-0482">Metalloprotease</keyword>
<feature type="compositionally biased region" description="Basic residues" evidence="8">
    <location>
        <begin position="16"/>
        <end position="26"/>
    </location>
</feature>
<evidence type="ECO:0000313" key="11">
    <source>
        <dbReference type="Proteomes" id="UP001158067"/>
    </source>
</evidence>
<sequence length="817" mass="91320">MRSSNCLRPANSLSRRDHHSQPARHHAPVENLSVDSNSLSHKRNRPVKTSLRNLFFAIAPLAMATVQPMVTRPQESNAQDLTPDPGTPDPGTSAPNTPAPHIPAPHAQEHLVSDTQTTAIEKSAMLQTWSGPHGGVPPFRDVRVDQFSAAFETALAQAKADIETIADSPEPPTFENTIVALETAGKTLDRLEVIFDVHASNLNVGPIPDLEREISPKLAAHSDSITQNSKLFARIEKIHNDVFSDHSVKLKPDAERLLDETLKDFVRLGARLDDADKAKLSQINTRLARLFTDFNQNVLEEEKRHVTWINDEADLAGLSKSAIQSMSSAAKEKGGDAPYAITNTRSSMDPFLTYAENRELREQVWRNFYFRCDNNDQFDNKNIIREILHLRTTRAKLLGYPTHAHWRMESTMAAKPAAAMELMMQVWKPAIARVADEVADMQAIADAECDAAGKPHIQIEPWDYRYYAEKVRKQKYDLDMAEVKPYLQLGKMTDAMMYCADRLFGLKFEPISGLPTFHPDVTVYEVTRDGQHVGLFYLDPFAREGKRSGAWMTDYRAQSGVGISADEQGIPVQTSIVSNNSNFVAAAEGEPVLISWDDATTLFHEFGHALHGLSSQVKYPSQSGTNVARDFVEFPSQVLEHWLSTPEVLSQFAVHFETGKPMPAELLEKIERSSKFNSGFETVEYLACAILDMQLHQREAASIDISDFEKSQLAAIDMPSELPMRHRLPHFSHLFSSDAYSAGYYSYLWSDALTADAAEMFEQADGKYFDSEVAAKLYDHILSVGNTLDPAVTYRAFRGRDVNTDALLRKRGFPTGK</sequence>
<dbReference type="InterPro" id="IPR001567">
    <property type="entry name" value="Pept_M3A_M3B_dom"/>
</dbReference>
<dbReference type="PANTHER" id="PTHR43660">
    <property type="entry name" value="DIPEPTIDYL CARBOXYPEPTIDASE"/>
    <property type="match status" value="1"/>
</dbReference>
<reference evidence="10 11" key="1">
    <citation type="submission" date="2017-05" db="EMBL/GenBank/DDBJ databases">
        <authorList>
            <person name="Varghese N."/>
            <person name="Submissions S."/>
        </authorList>
    </citation>
    <scope>NUCLEOTIDE SEQUENCE [LARGE SCALE GENOMIC DNA]</scope>
    <source>
        <strain evidence="10 11">DSM 25457</strain>
    </source>
</reference>
<keyword evidence="4 7" id="KW-0378">Hydrolase</keyword>
<dbReference type="InterPro" id="IPR024077">
    <property type="entry name" value="Neurolysin/TOP_dom2"/>
</dbReference>
<evidence type="ECO:0000256" key="7">
    <source>
        <dbReference type="RuleBase" id="RU003435"/>
    </source>
</evidence>
<proteinExistence type="inferred from homology"/>
<evidence type="ECO:0000256" key="8">
    <source>
        <dbReference type="SAM" id="MobiDB-lite"/>
    </source>
</evidence>
<dbReference type="CDD" id="cd06456">
    <property type="entry name" value="M3A_DCP"/>
    <property type="match status" value="1"/>
</dbReference>
<gene>
    <name evidence="10" type="ORF">SAMN06265222_103179</name>
</gene>
<dbReference type="PANTHER" id="PTHR43660:SF1">
    <property type="entry name" value="DIPEPTIDYL CARBOXYPEPTIDASE"/>
    <property type="match status" value="1"/>
</dbReference>
<evidence type="ECO:0000259" key="9">
    <source>
        <dbReference type="Pfam" id="PF01432"/>
    </source>
</evidence>
<dbReference type="EMBL" id="FXUG01000003">
    <property type="protein sequence ID" value="SMP50874.1"/>
    <property type="molecule type" value="Genomic_DNA"/>
</dbReference>
<feature type="domain" description="Peptidase M3A/M3B catalytic" evidence="9">
    <location>
        <begin position="351"/>
        <end position="812"/>
    </location>
</feature>
<protein>
    <submittedName>
        <fullName evidence="10">Peptidyl-dipeptidase Dcp Metallo peptidase. MEROPS family M03A</fullName>
    </submittedName>
</protein>
<feature type="region of interest" description="Disordered" evidence="8">
    <location>
        <begin position="1"/>
        <end position="28"/>
    </location>
</feature>
<dbReference type="Pfam" id="PF01432">
    <property type="entry name" value="Peptidase_M3"/>
    <property type="match status" value="1"/>
</dbReference>
<evidence type="ECO:0000256" key="6">
    <source>
        <dbReference type="ARBA" id="ARBA00023049"/>
    </source>
</evidence>
<evidence type="ECO:0000313" key="10">
    <source>
        <dbReference type="EMBL" id="SMP50874.1"/>
    </source>
</evidence>
<keyword evidence="2 7" id="KW-0645">Protease</keyword>
<dbReference type="InterPro" id="IPR045090">
    <property type="entry name" value="Pept_M3A_M3B"/>
</dbReference>
<dbReference type="Gene3D" id="1.10.1370.10">
    <property type="entry name" value="Neurolysin, domain 3"/>
    <property type="match status" value="1"/>
</dbReference>